<accession>A0ABN2LSN9</accession>
<sequence>MAIGGFAQDETGHTVGRTAAHARWVPAARDLLAGVAARPMGTIGHADFAARIQADTGVSALVPASKWLGNCLTAVAEAARADGIPCLTALVVTTDGKVGELYDGALAAYDRPEPASSRERENLAATERIACYQWAGAPEPAGGWRAKAPVVRSSSRSAASRPRASAARAEARPMSFCPSCFMALPATGRCDFCA</sequence>
<organism evidence="1 2">
    <name type="scientific">Nostocoides veronense</name>
    <dbReference type="NCBI Taxonomy" id="330836"/>
    <lineage>
        <taxon>Bacteria</taxon>
        <taxon>Bacillati</taxon>
        <taxon>Actinomycetota</taxon>
        <taxon>Actinomycetes</taxon>
        <taxon>Micrococcales</taxon>
        <taxon>Intrasporangiaceae</taxon>
        <taxon>Nostocoides</taxon>
    </lineage>
</organism>
<reference evidence="1 2" key="1">
    <citation type="journal article" date="2019" name="Int. J. Syst. Evol. Microbiol.">
        <title>The Global Catalogue of Microorganisms (GCM) 10K type strain sequencing project: providing services to taxonomists for standard genome sequencing and annotation.</title>
        <authorList>
            <consortium name="The Broad Institute Genomics Platform"/>
            <consortium name="The Broad Institute Genome Sequencing Center for Infectious Disease"/>
            <person name="Wu L."/>
            <person name="Ma J."/>
        </authorList>
    </citation>
    <scope>NUCLEOTIDE SEQUENCE [LARGE SCALE GENOMIC DNA]</scope>
    <source>
        <strain evidence="1 2">JCM 15592</strain>
    </source>
</reference>
<gene>
    <name evidence="1" type="ORF">GCM10009811_20700</name>
</gene>
<dbReference type="Proteomes" id="UP001499938">
    <property type="component" value="Unassembled WGS sequence"/>
</dbReference>
<evidence type="ECO:0000313" key="2">
    <source>
        <dbReference type="Proteomes" id="UP001499938"/>
    </source>
</evidence>
<dbReference type="RefSeq" id="WP_344084624.1">
    <property type="nucleotide sequence ID" value="NZ_BAAAPO010000033.1"/>
</dbReference>
<dbReference type="EMBL" id="BAAAPO010000033">
    <property type="protein sequence ID" value="GAA1796310.1"/>
    <property type="molecule type" value="Genomic_DNA"/>
</dbReference>
<evidence type="ECO:0000313" key="1">
    <source>
        <dbReference type="EMBL" id="GAA1796310.1"/>
    </source>
</evidence>
<proteinExistence type="predicted"/>
<keyword evidence="2" id="KW-1185">Reference proteome</keyword>
<name>A0ABN2LSN9_9MICO</name>
<protein>
    <submittedName>
        <fullName evidence="1">Uncharacterized protein</fullName>
    </submittedName>
</protein>
<comment type="caution">
    <text evidence="1">The sequence shown here is derived from an EMBL/GenBank/DDBJ whole genome shotgun (WGS) entry which is preliminary data.</text>
</comment>